<dbReference type="InterPro" id="IPR014710">
    <property type="entry name" value="RmlC-like_jellyroll"/>
</dbReference>
<dbReference type="SUPFAM" id="SSF46689">
    <property type="entry name" value="Homeodomain-like"/>
    <property type="match status" value="2"/>
</dbReference>
<keyword evidence="1" id="KW-0805">Transcription regulation</keyword>
<dbReference type="InterPro" id="IPR018060">
    <property type="entry name" value="HTH_AraC"/>
</dbReference>
<organism evidence="5 6">
    <name type="scientific">Ktedonospora formicarum</name>
    <dbReference type="NCBI Taxonomy" id="2778364"/>
    <lineage>
        <taxon>Bacteria</taxon>
        <taxon>Bacillati</taxon>
        <taxon>Chloroflexota</taxon>
        <taxon>Ktedonobacteria</taxon>
        <taxon>Ktedonobacterales</taxon>
        <taxon>Ktedonobacteraceae</taxon>
        <taxon>Ktedonospora</taxon>
    </lineage>
</organism>
<dbReference type="Gene3D" id="2.60.120.10">
    <property type="entry name" value="Jelly Rolls"/>
    <property type="match status" value="1"/>
</dbReference>
<evidence type="ECO:0000256" key="3">
    <source>
        <dbReference type="ARBA" id="ARBA00023163"/>
    </source>
</evidence>
<accession>A0A8J3IC30</accession>
<dbReference type="PANTHER" id="PTHR43280:SF17">
    <property type="entry name" value="ARAC-TYPE DNA-BINDING DOMAIN-CONTAINING PROTEIN"/>
    <property type="match status" value="1"/>
</dbReference>
<dbReference type="PANTHER" id="PTHR43280">
    <property type="entry name" value="ARAC-FAMILY TRANSCRIPTIONAL REGULATOR"/>
    <property type="match status" value="1"/>
</dbReference>
<dbReference type="EMBL" id="BNJF01000008">
    <property type="protein sequence ID" value="GHO50535.1"/>
    <property type="molecule type" value="Genomic_DNA"/>
</dbReference>
<dbReference type="InterPro" id="IPR003313">
    <property type="entry name" value="AraC-bd"/>
</dbReference>
<evidence type="ECO:0000313" key="5">
    <source>
        <dbReference type="EMBL" id="GHO50535.1"/>
    </source>
</evidence>
<evidence type="ECO:0000259" key="4">
    <source>
        <dbReference type="PROSITE" id="PS01124"/>
    </source>
</evidence>
<gene>
    <name evidence="5" type="ORF">KSX_86980</name>
</gene>
<dbReference type="RefSeq" id="WP_220199528.1">
    <property type="nucleotide sequence ID" value="NZ_BNJF01000008.1"/>
</dbReference>
<evidence type="ECO:0000256" key="2">
    <source>
        <dbReference type="ARBA" id="ARBA00023125"/>
    </source>
</evidence>
<dbReference type="Pfam" id="PF12833">
    <property type="entry name" value="HTH_18"/>
    <property type="match status" value="1"/>
</dbReference>
<dbReference type="GO" id="GO:0003700">
    <property type="term" value="F:DNA-binding transcription factor activity"/>
    <property type="evidence" value="ECO:0007669"/>
    <property type="project" value="InterPro"/>
</dbReference>
<name>A0A8J3IC30_9CHLR</name>
<keyword evidence="3" id="KW-0804">Transcription</keyword>
<sequence length="322" mass="37699">MTKSSTYNNINIFREPVRHALKPSLSGIDHRDQEICINLPFALVFESLTYVGVVSRQTWQVRPHYHDHFELCYVDKGEGWFAIDDVVYAVKKGDLFLTKPWEIHQGAARGDTPYRLYYLGFELDTMSHLETDYYQLGIHRICPDLQETLRHTFSELLTELQQQQMHALEMIQSLFLRLLVLVLRLYEYTGQMEDRKDVLLSPIIREVLNSIHAARGSSLTIEQLSEKVHLSRSHLAREFHRCLGIPLGRYMRTVCLGWSKLYLRETPASISQIAERLHFPSIHSFSLFFKRHTGLSPQEYRRQATQHLLTFPVKEGADERKR</sequence>
<dbReference type="GO" id="GO:0043565">
    <property type="term" value="F:sequence-specific DNA binding"/>
    <property type="evidence" value="ECO:0007669"/>
    <property type="project" value="InterPro"/>
</dbReference>
<comment type="caution">
    <text evidence="5">The sequence shown here is derived from an EMBL/GenBank/DDBJ whole genome shotgun (WGS) entry which is preliminary data.</text>
</comment>
<evidence type="ECO:0000313" key="6">
    <source>
        <dbReference type="Proteomes" id="UP000612362"/>
    </source>
</evidence>
<evidence type="ECO:0000256" key="1">
    <source>
        <dbReference type="ARBA" id="ARBA00023015"/>
    </source>
</evidence>
<keyword evidence="2" id="KW-0238">DNA-binding</keyword>
<dbReference type="Proteomes" id="UP000612362">
    <property type="component" value="Unassembled WGS sequence"/>
</dbReference>
<keyword evidence="6" id="KW-1185">Reference proteome</keyword>
<dbReference type="InterPro" id="IPR037923">
    <property type="entry name" value="HTH-like"/>
</dbReference>
<dbReference type="PROSITE" id="PS01124">
    <property type="entry name" value="HTH_ARAC_FAMILY_2"/>
    <property type="match status" value="1"/>
</dbReference>
<dbReference type="Gene3D" id="1.10.10.60">
    <property type="entry name" value="Homeodomain-like"/>
    <property type="match status" value="2"/>
</dbReference>
<feature type="domain" description="HTH araC/xylS-type" evidence="4">
    <location>
        <begin position="205"/>
        <end position="303"/>
    </location>
</feature>
<proteinExistence type="predicted"/>
<reference evidence="5" key="1">
    <citation type="submission" date="2020-10" db="EMBL/GenBank/DDBJ databases">
        <title>Taxonomic study of unclassified bacteria belonging to the class Ktedonobacteria.</title>
        <authorList>
            <person name="Yabe S."/>
            <person name="Wang C.M."/>
            <person name="Zheng Y."/>
            <person name="Sakai Y."/>
            <person name="Cavaletti L."/>
            <person name="Monciardini P."/>
            <person name="Donadio S."/>
        </authorList>
    </citation>
    <scope>NUCLEOTIDE SEQUENCE</scope>
    <source>
        <strain evidence="5">SOSP1-1</strain>
    </source>
</reference>
<dbReference type="InterPro" id="IPR009057">
    <property type="entry name" value="Homeodomain-like_sf"/>
</dbReference>
<dbReference type="SMART" id="SM00342">
    <property type="entry name" value="HTH_ARAC"/>
    <property type="match status" value="1"/>
</dbReference>
<protein>
    <recommendedName>
        <fullName evidence="4">HTH araC/xylS-type domain-containing protein</fullName>
    </recommendedName>
</protein>
<dbReference type="Pfam" id="PF02311">
    <property type="entry name" value="AraC_binding"/>
    <property type="match status" value="1"/>
</dbReference>
<dbReference type="SUPFAM" id="SSF51215">
    <property type="entry name" value="Regulatory protein AraC"/>
    <property type="match status" value="1"/>
</dbReference>
<dbReference type="AlphaFoldDB" id="A0A8J3IC30"/>